<comment type="function">
    <text evidence="5">Catalyzes the phosphorylation of the 3'-hydroxyl group of dephosphocoenzyme A to form coenzyme A.</text>
</comment>
<keyword evidence="5 7" id="KW-0418">Kinase</keyword>
<proteinExistence type="inferred from homology"/>
<evidence type="ECO:0000256" key="1">
    <source>
        <dbReference type="ARBA" id="ARBA00009018"/>
    </source>
</evidence>
<comment type="caution">
    <text evidence="7">The sequence shown here is derived from an EMBL/GenBank/DDBJ whole genome shotgun (WGS) entry which is preliminary data.</text>
</comment>
<dbReference type="NCBIfam" id="TIGR00152">
    <property type="entry name" value="dephospho-CoA kinase"/>
    <property type="match status" value="1"/>
</dbReference>
<feature type="binding site" evidence="5">
    <location>
        <begin position="12"/>
        <end position="17"/>
    </location>
    <ligand>
        <name>ATP</name>
        <dbReference type="ChEBI" id="CHEBI:30616"/>
    </ligand>
</feature>
<comment type="subcellular location">
    <subcellularLocation>
        <location evidence="5">Cytoplasm</location>
    </subcellularLocation>
</comment>
<dbReference type="InterPro" id="IPR027417">
    <property type="entry name" value="P-loop_NTPase"/>
</dbReference>
<dbReference type="Pfam" id="PF01121">
    <property type="entry name" value="CoaE"/>
    <property type="match status" value="1"/>
</dbReference>
<dbReference type="EMBL" id="JAUFQU010000001">
    <property type="protein sequence ID" value="MDN3707503.1"/>
    <property type="molecule type" value="Genomic_DNA"/>
</dbReference>
<dbReference type="CDD" id="cd02022">
    <property type="entry name" value="DPCK"/>
    <property type="match status" value="1"/>
</dbReference>
<accession>A0ABT8CSM4</accession>
<dbReference type="Gene3D" id="3.40.50.300">
    <property type="entry name" value="P-loop containing nucleotide triphosphate hydrolases"/>
    <property type="match status" value="1"/>
</dbReference>
<organism evidence="7 8">
    <name type="scientific">Paenimyroides ceti</name>
    <dbReference type="NCBI Taxonomy" id="395087"/>
    <lineage>
        <taxon>Bacteria</taxon>
        <taxon>Pseudomonadati</taxon>
        <taxon>Bacteroidota</taxon>
        <taxon>Flavobacteriia</taxon>
        <taxon>Flavobacteriales</taxon>
        <taxon>Flavobacteriaceae</taxon>
        <taxon>Paenimyroides</taxon>
    </lineage>
</organism>
<dbReference type="RefSeq" id="WP_290363476.1">
    <property type="nucleotide sequence ID" value="NZ_JAUFQU010000001.1"/>
</dbReference>
<evidence type="ECO:0000313" key="8">
    <source>
        <dbReference type="Proteomes" id="UP001242368"/>
    </source>
</evidence>
<keyword evidence="4 5" id="KW-0173">Coenzyme A biosynthesis</keyword>
<name>A0ABT8CSM4_9FLAO</name>
<evidence type="ECO:0000256" key="3">
    <source>
        <dbReference type="ARBA" id="ARBA00022840"/>
    </source>
</evidence>
<comment type="catalytic activity">
    <reaction evidence="5">
        <text>3'-dephospho-CoA + ATP = ADP + CoA + H(+)</text>
        <dbReference type="Rhea" id="RHEA:18245"/>
        <dbReference type="ChEBI" id="CHEBI:15378"/>
        <dbReference type="ChEBI" id="CHEBI:30616"/>
        <dbReference type="ChEBI" id="CHEBI:57287"/>
        <dbReference type="ChEBI" id="CHEBI:57328"/>
        <dbReference type="ChEBI" id="CHEBI:456216"/>
        <dbReference type="EC" id="2.7.1.24"/>
    </reaction>
</comment>
<dbReference type="SUPFAM" id="SSF52540">
    <property type="entry name" value="P-loop containing nucleoside triphosphate hydrolases"/>
    <property type="match status" value="1"/>
</dbReference>
<evidence type="ECO:0000256" key="4">
    <source>
        <dbReference type="ARBA" id="ARBA00022993"/>
    </source>
</evidence>
<evidence type="ECO:0000313" key="7">
    <source>
        <dbReference type="EMBL" id="MDN3707503.1"/>
    </source>
</evidence>
<evidence type="ECO:0000256" key="5">
    <source>
        <dbReference type="HAMAP-Rule" id="MF_00376"/>
    </source>
</evidence>
<keyword evidence="5" id="KW-0963">Cytoplasm</keyword>
<dbReference type="GO" id="GO:0004140">
    <property type="term" value="F:dephospho-CoA kinase activity"/>
    <property type="evidence" value="ECO:0007669"/>
    <property type="project" value="UniProtKB-EC"/>
</dbReference>
<dbReference type="InterPro" id="IPR001977">
    <property type="entry name" value="Depp_CoAkinase"/>
</dbReference>
<dbReference type="HAMAP" id="MF_00376">
    <property type="entry name" value="Dephospho_CoA_kinase"/>
    <property type="match status" value="1"/>
</dbReference>
<keyword evidence="3 5" id="KW-0067">ATP-binding</keyword>
<gene>
    <name evidence="5 7" type="primary">coaE</name>
    <name evidence="7" type="ORF">QW060_10205</name>
</gene>
<reference evidence="8" key="1">
    <citation type="journal article" date="2019" name="Int. J. Syst. Evol. Microbiol.">
        <title>The Global Catalogue of Microorganisms (GCM) 10K type strain sequencing project: providing services to taxonomists for standard genome sequencing and annotation.</title>
        <authorList>
            <consortium name="The Broad Institute Genomics Platform"/>
            <consortium name="The Broad Institute Genome Sequencing Center for Infectious Disease"/>
            <person name="Wu L."/>
            <person name="Ma J."/>
        </authorList>
    </citation>
    <scope>NUCLEOTIDE SEQUENCE [LARGE SCALE GENOMIC DNA]</scope>
    <source>
        <strain evidence="8">CECT 7184</strain>
    </source>
</reference>
<keyword evidence="2 5" id="KW-0547">Nucleotide-binding</keyword>
<evidence type="ECO:0000256" key="6">
    <source>
        <dbReference type="NCBIfam" id="TIGR00152"/>
    </source>
</evidence>
<dbReference type="PANTHER" id="PTHR10695:SF46">
    <property type="entry name" value="BIFUNCTIONAL COENZYME A SYNTHASE-RELATED"/>
    <property type="match status" value="1"/>
</dbReference>
<keyword evidence="8" id="KW-1185">Reference proteome</keyword>
<sequence>MAIIVGLTGGIGSGKTTVMKHIETLGYKVYYADEAGKRIMEQPEMIRQVQNIFDEDVVDESGYLDRKRIASIVFNNPDKLTELNAVIHPAVARDFDKCIAELGKNEIVVKESAILFESGAYKNCDFTVLITAPEPVRIKRVVERDGISEEEVKNRINNQFSDAKKIKLSNFVVNNVDLTQTFFEIEMILKGILR</sequence>
<protein>
    <recommendedName>
        <fullName evidence="5 6">Dephospho-CoA kinase</fullName>
        <ecNumber evidence="5 6">2.7.1.24</ecNumber>
    </recommendedName>
    <alternativeName>
        <fullName evidence="5">Dephosphocoenzyme A kinase</fullName>
    </alternativeName>
</protein>
<dbReference type="EC" id="2.7.1.24" evidence="5 6"/>
<dbReference type="Proteomes" id="UP001242368">
    <property type="component" value="Unassembled WGS sequence"/>
</dbReference>
<evidence type="ECO:0000256" key="2">
    <source>
        <dbReference type="ARBA" id="ARBA00022741"/>
    </source>
</evidence>
<comment type="pathway">
    <text evidence="5">Cofactor biosynthesis; coenzyme A biosynthesis; CoA from (R)-pantothenate: step 5/5.</text>
</comment>
<keyword evidence="5 7" id="KW-0808">Transferase</keyword>
<comment type="similarity">
    <text evidence="1 5">Belongs to the CoaE family.</text>
</comment>
<dbReference type="PROSITE" id="PS51219">
    <property type="entry name" value="DPCK"/>
    <property type="match status" value="1"/>
</dbReference>
<dbReference type="PANTHER" id="PTHR10695">
    <property type="entry name" value="DEPHOSPHO-COA KINASE-RELATED"/>
    <property type="match status" value="1"/>
</dbReference>